<evidence type="ECO:0000256" key="1">
    <source>
        <dbReference type="SAM" id="MobiDB-lite"/>
    </source>
</evidence>
<sequence length="133" mass="15437">MQFILTRRASTSTDNYIGAVEKAITYRVTSNFESSSESDSDHEARMKLRKRKIRTKQEAEKATKIQKSRQLTTRFRDSESDNSDLKINLQQSALVPLYQFQAFETANIQNTDSFLTIIKTFKIERRATDGIKY</sequence>
<proteinExistence type="predicted"/>
<dbReference type="AlphaFoldDB" id="A0A8J2KLQ9"/>
<evidence type="ECO:0000313" key="2">
    <source>
        <dbReference type="EMBL" id="CAG7728200.1"/>
    </source>
</evidence>
<accession>A0A8J2KLQ9</accession>
<dbReference type="Proteomes" id="UP000708208">
    <property type="component" value="Unassembled WGS sequence"/>
</dbReference>
<keyword evidence="3" id="KW-1185">Reference proteome</keyword>
<gene>
    <name evidence="2" type="ORF">AFUS01_LOCUS17001</name>
</gene>
<feature type="region of interest" description="Disordered" evidence="1">
    <location>
        <begin position="55"/>
        <end position="83"/>
    </location>
</feature>
<name>A0A8J2KLQ9_9HEXA</name>
<protein>
    <submittedName>
        <fullName evidence="2">Uncharacterized protein</fullName>
    </submittedName>
</protein>
<dbReference type="EMBL" id="CAJVCH010159890">
    <property type="protein sequence ID" value="CAG7728200.1"/>
    <property type="molecule type" value="Genomic_DNA"/>
</dbReference>
<comment type="caution">
    <text evidence="2">The sequence shown here is derived from an EMBL/GenBank/DDBJ whole genome shotgun (WGS) entry which is preliminary data.</text>
</comment>
<reference evidence="2" key="1">
    <citation type="submission" date="2021-06" db="EMBL/GenBank/DDBJ databases">
        <authorList>
            <person name="Hodson N. C."/>
            <person name="Mongue J. A."/>
            <person name="Jaron S. K."/>
        </authorList>
    </citation>
    <scope>NUCLEOTIDE SEQUENCE</scope>
</reference>
<organism evidence="2 3">
    <name type="scientific">Allacma fusca</name>
    <dbReference type="NCBI Taxonomy" id="39272"/>
    <lineage>
        <taxon>Eukaryota</taxon>
        <taxon>Metazoa</taxon>
        <taxon>Ecdysozoa</taxon>
        <taxon>Arthropoda</taxon>
        <taxon>Hexapoda</taxon>
        <taxon>Collembola</taxon>
        <taxon>Symphypleona</taxon>
        <taxon>Sminthuridae</taxon>
        <taxon>Allacma</taxon>
    </lineage>
</organism>
<evidence type="ECO:0000313" key="3">
    <source>
        <dbReference type="Proteomes" id="UP000708208"/>
    </source>
</evidence>